<gene>
    <name evidence="1" type="ORF">F511_04624</name>
</gene>
<dbReference type="Gene3D" id="3.30.530.20">
    <property type="match status" value="1"/>
</dbReference>
<dbReference type="InterPro" id="IPR053249">
    <property type="entry name" value="LFS"/>
</dbReference>
<dbReference type="InterPro" id="IPR019587">
    <property type="entry name" value="Polyketide_cyclase/dehydratase"/>
</dbReference>
<dbReference type="GO" id="GO:0004864">
    <property type="term" value="F:protein phosphatase inhibitor activity"/>
    <property type="evidence" value="ECO:0007669"/>
    <property type="project" value="UniProtKB-ARBA"/>
</dbReference>
<keyword evidence="2" id="KW-1185">Reference proteome</keyword>
<sequence length="168" mass="18483">MEQNISSEQKWEARVSTKLEKATAHQIWPLLKDFFGLHKWFPGLAVCYGIHGNNGEPGCVRYCAGSGIKADESNGDKPGPSWSTERLLAIDHSQMKFSYEIVDCNIGFKSYVSSMKVVPAGGGGGGGCVVEWCFRVDPVVGWKFEDLVGRYEVGLQLMTKKMEAAVSE</sequence>
<dbReference type="AlphaFoldDB" id="A0A2Z7BYV0"/>
<dbReference type="OrthoDB" id="1928994at2759"/>
<organism evidence="1 2">
    <name type="scientific">Dorcoceras hygrometricum</name>
    <dbReference type="NCBI Taxonomy" id="472368"/>
    <lineage>
        <taxon>Eukaryota</taxon>
        <taxon>Viridiplantae</taxon>
        <taxon>Streptophyta</taxon>
        <taxon>Embryophyta</taxon>
        <taxon>Tracheophyta</taxon>
        <taxon>Spermatophyta</taxon>
        <taxon>Magnoliopsida</taxon>
        <taxon>eudicotyledons</taxon>
        <taxon>Gunneridae</taxon>
        <taxon>Pentapetalae</taxon>
        <taxon>asterids</taxon>
        <taxon>lamiids</taxon>
        <taxon>Lamiales</taxon>
        <taxon>Gesneriaceae</taxon>
        <taxon>Didymocarpoideae</taxon>
        <taxon>Trichosporeae</taxon>
        <taxon>Loxocarpinae</taxon>
        <taxon>Dorcoceras</taxon>
    </lineage>
</organism>
<name>A0A2Z7BYV0_9LAMI</name>
<reference evidence="1 2" key="1">
    <citation type="journal article" date="2015" name="Proc. Natl. Acad. Sci. U.S.A.">
        <title>The resurrection genome of Boea hygrometrica: A blueprint for survival of dehydration.</title>
        <authorList>
            <person name="Xiao L."/>
            <person name="Yang G."/>
            <person name="Zhang L."/>
            <person name="Yang X."/>
            <person name="Zhao S."/>
            <person name="Ji Z."/>
            <person name="Zhou Q."/>
            <person name="Hu M."/>
            <person name="Wang Y."/>
            <person name="Chen M."/>
            <person name="Xu Y."/>
            <person name="Jin H."/>
            <person name="Xiao X."/>
            <person name="Hu G."/>
            <person name="Bao F."/>
            <person name="Hu Y."/>
            <person name="Wan P."/>
            <person name="Li L."/>
            <person name="Deng X."/>
            <person name="Kuang T."/>
            <person name="Xiang C."/>
            <person name="Zhu J.K."/>
            <person name="Oliver M.J."/>
            <person name="He Y."/>
        </authorList>
    </citation>
    <scope>NUCLEOTIDE SEQUENCE [LARGE SCALE GENOMIC DNA]</scope>
    <source>
        <strain evidence="2">cv. XS01</strain>
    </source>
</reference>
<proteinExistence type="predicted"/>
<accession>A0A2Z7BYV0</accession>
<evidence type="ECO:0008006" key="3">
    <source>
        <dbReference type="Google" id="ProtNLM"/>
    </source>
</evidence>
<dbReference type="PANTHER" id="PTHR33789">
    <property type="entry name" value="LACHRYMATORY-FACTOR SYNTHASE"/>
    <property type="match status" value="1"/>
</dbReference>
<dbReference type="PANTHER" id="PTHR33789:SF15">
    <property type="entry name" value="LACHRYMATORY-FACTOR SYNTHASE"/>
    <property type="match status" value="1"/>
</dbReference>
<dbReference type="InterPro" id="IPR023393">
    <property type="entry name" value="START-like_dom_sf"/>
</dbReference>
<dbReference type="Pfam" id="PF10604">
    <property type="entry name" value="Polyketide_cyc2"/>
    <property type="match status" value="1"/>
</dbReference>
<protein>
    <recommendedName>
        <fullName evidence="3">Lachrymatory-factor synthase</fullName>
    </recommendedName>
</protein>
<dbReference type="EMBL" id="KV003151">
    <property type="protein sequence ID" value="KZV37205.1"/>
    <property type="molecule type" value="Genomic_DNA"/>
</dbReference>
<dbReference type="FunFam" id="3.30.530.20:FF:000064">
    <property type="entry name" value="Lachrymatory-factor synthase"/>
    <property type="match status" value="1"/>
</dbReference>
<dbReference type="Proteomes" id="UP000250235">
    <property type="component" value="Unassembled WGS sequence"/>
</dbReference>
<dbReference type="CDD" id="cd07821">
    <property type="entry name" value="PYR_PYL_RCAR_like"/>
    <property type="match status" value="1"/>
</dbReference>
<evidence type="ECO:0000313" key="1">
    <source>
        <dbReference type="EMBL" id="KZV37205.1"/>
    </source>
</evidence>
<dbReference type="SUPFAM" id="SSF55961">
    <property type="entry name" value="Bet v1-like"/>
    <property type="match status" value="1"/>
</dbReference>
<evidence type="ECO:0000313" key="2">
    <source>
        <dbReference type="Proteomes" id="UP000250235"/>
    </source>
</evidence>